<evidence type="ECO:0000256" key="5">
    <source>
        <dbReference type="ARBA" id="ARBA00022900"/>
    </source>
</evidence>
<keyword evidence="2" id="KW-0964">Secreted</keyword>
<reference evidence="10 11" key="1">
    <citation type="submission" date="2024-01" db="EMBL/GenBank/DDBJ databases">
        <title>The genome of the rayed Mediterranean limpet Patella caerulea (Linnaeus, 1758).</title>
        <authorList>
            <person name="Anh-Thu Weber A."/>
            <person name="Halstead-Nussloch G."/>
        </authorList>
    </citation>
    <scope>NUCLEOTIDE SEQUENCE [LARGE SCALE GENOMIC DNA]</scope>
    <source>
        <strain evidence="10">AATW-2023a</strain>
        <tissue evidence="10">Whole specimen</tissue>
    </source>
</reference>
<dbReference type="FunFam" id="4.10.75.10:FF:000003">
    <property type="entry name" value="WAP four-disulfide core domain protein 1"/>
    <property type="match status" value="1"/>
</dbReference>
<dbReference type="PANTHER" id="PTHR14308">
    <property type="entry name" value="WAP FOUR-DISULFIDE CORE DOMAIN PROTEIN 1"/>
    <property type="match status" value="1"/>
</dbReference>
<protein>
    <recommendedName>
        <fullName evidence="8">WAP four-disulfide core domain protein 1</fullName>
    </recommendedName>
</protein>
<proteinExistence type="predicted"/>
<dbReference type="Proteomes" id="UP001347796">
    <property type="component" value="Unassembled WGS sequence"/>
</dbReference>
<keyword evidence="3" id="KW-0646">Protease inhibitor</keyword>
<dbReference type="Gene3D" id="4.10.75.10">
    <property type="entry name" value="Elafin-like"/>
    <property type="match status" value="1"/>
</dbReference>
<evidence type="ECO:0000256" key="2">
    <source>
        <dbReference type="ARBA" id="ARBA00022525"/>
    </source>
</evidence>
<feature type="domain" description="WAP" evidence="9">
    <location>
        <begin position="10"/>
        <end position="61"/>
    </location>
</feature>
<comment type="caution">
    <text evidence="10">The sequence shown here is derived from an EMBL/GenBank/DDBJ whole genome shotgun (WGS) entry which is preliminary data.</text>
</comment>
<dbReference type="PROSITE" id="PS51390">
    <property type="entry name" value="WAP"/>
    <property type="match status" value="1"/>
</dbReference>
<evidence type="ECO:0000256" key="3">
    <source>
        <dbReference type="ARBA" id="ARBA00022690"/>
    </source>
</evidence>
<keyword evidence="11" id="KW-1185">Reference proteome</keyword>
<dbReference type="GO" id="GO:0005615">
    <property type="term" value="C:extracellular space"/>
    <property type="evidence" value="ECO:0007669"/>
    <property type="project" value="TreeGrafter"/>
</dbReference>
<organism evidence="10 11">
    <name type="scientific">Patella caerulea</name>
    <name type="common">Rayed Mediterranean limpet</name>
    <dbReference type="NCBI Taxonomy" id="87958"/>
    <lineage>
        <taxon>Eukaryota</taxon>
        <taxon>Metazoa</taxon>
        <taxon>Spiralia</taxon>
        <taxon>Lophotrochozoa</taxon>
        <taxon>Mollusca</taxon>
        <taxon>Gastropoda</taxon>
        <taxon>Patellogastropoda</taxon>
        <taxon>Patelloidea</taxon>
        <taxon>Patellidae</taxon>
        <taxon>Patella</taxon>
    </lineage>
</organism>
<gene>
    <name evidence="10" type="ORF">SNE40_013695</name>
</gene>
<evidence type="ECO:0000313" key="10">
    <source>
        <dbReference type="EMBL" id="KAK6175179.1"/>
    </source>
</evidence>
<evidence type="ECO:0000256" key="7">
    <source>
        <dbReference type="ARBA" id="ARBA00056452"/>
    </source>
</evidence>
<evidence type="ECO:0000313" key="11">
    <source>
        <dbReference type="Proteomes" id="UP001347796"/>
    </source>
</evidence>
<name>A0AAN8JFJ6_PATCE</name>
<dbReference type="PANTHER" id="PTHR14308:SF0">
    <property type="entry name" value="WAP FOUR-DISULFIDE CORE DOMAIN PROTEIN 1"/>
    <property type="match status" value="1"/>
</dbReference>
<keyword evidence="6" id="KW-1015">Disulfide bond</keyword>
<evidence type="ECO:0000256" key="1">
    <source>
        <dbReference type="ARBA" id="ARBA00004613"/>
    </source>
</evidence>
<dbReference type="Pfam" id="PF00095">
    <property type="entry name" value="WAP"/>
    <property type="match status" value="1"/>
</dbReference>
<dbReference type="InterPro" id="IPR042357">
    <property type="entry name" value="WFDC1"/>
</dbReference>
<dbReference type="GO" id="GO:0004867">
    <property type="term" value="F:serine-type endopeptidase inhibitor activity"/>
    <property type="evidence" value="ECO:0007669"/>
    <property type="project" value="UniProtKB-KW"/>
</dbReference>
<evidence type="ECO:0000256" key="4">
    <source>
        <dbReference type="ARBA" id="ARBA00022729"/>
    </source>
</evidence>
<evidence type="ECO:0000259" key="9">
    <source>
        <dbReference type="PROSITE" id="PS51390"/>
    </source>
</evidence>
<keyword evidence="5" id="KW-0722">Serine protease inhibitor</keyword>
<comment type="subcellular location">
    <subcellularLocation>
        <location evidence="1">Secreted</location>
    </subcellularLocation>
</comment>
<sequence>MADAPVGLTPSDQFDDKCPPVPVNLLDGACDAVICNSDRECSDESFKCCYNGCTYTCRPKVQPPPFVDWIHEPRRRLSSGRSWLVNGPDTEREVEICSTSPVEIDEDPLMCPHGYYCNIEDFGNPRKGIPNRGHCVKKADDQKLDTIKGDLADTGITDDSDDNIYKQHGCLLDDQLILEQATIQLEGKICHCKFGELVCEDE</sequence>
<accession>A0AAN8JFJ6</accession>
<dbReference type="InterPro" id="IPR008197">
    <property type="entry name" value="WAP_dom"/>
</dbReference>
<evidence type="ECO:0000256" key="8">
    <source>
        <dbReference type="ARBA" id="ARBA00072704"/>
    </source>
</evidence>
<dbReference type="InterPro" id="IPR036645">
    <property type="entry name" value="Elafin-like_sf"/>
</dbReference>
<comment type="function">
    <text evidence="7">Has growth inhibitory activity.</text>
</comment>
<dbReference type="GO" id="GO:0001558">
    <property type="term" value="P:regulation of cell growth"/>
    <property type="evidence" value="ECO:0007669"/>
    <property type="project" value="TreeGrafter"/>
</dbReference>
<keyword evidence="4" id="KW-0732">Signal</keyword>
<evidence type="ECO:0000256" key="6">
    <source>
        <dbReference type="ARBA" id="ARBA00023157"/>
    </source>
</evidence>
<dbReference type="AlphaFoldDB" id="A0AAN8JFJ6"/>
<dbReference type="EMBL" id="JAZGQO010000010">
    <property type="protein sequence ID" value="KAK6175179.1"/>
    <property type="molecule type" value="Genomic_DNA"/>
</dbReference>